<dbReference type="InterPro" id="IPR008391">
    <property type="entry name" value="AXE1_dom"/>
</dbReference>
<comment type="caution">
    <text evidence="4">The sequence shown here is derived from an EMBL/GenBank/DDBJ whole genome shotgun (WGS) entry which is preliminary data.</text>
</comment>
<accession>A0A2U2PHV5</accession>
<dbReference type="InterPro" id="IPR039069">
    <property type="entry name" value="CE7"/>
</dbReference>
<dbReference type="GO" id="GO:0005976">
    <property type="term" value="P:polysaccharide metabolic process"/>
    <property type="evidence" value="ECO:0007669"/>
    <property type="project" value="TreeGrafter"/>
</dbReference>
<dbReference type="SUPFAM" id="SSF53474">
    <property type="entry name" value="alpha/beta-Hydrolases"/>
    <property type="match status" value="1"/>
</dbReference>
<feature type="domain" description="Acetyl xylan esterase" evidence="3">
    <location>
        <begin position="131"/>
        <end position="426"/>
    </location>
</feature>
<name>A0A2U2PHV5_9SPHI</name>
<dbReference type="InterPro" id="IPR029058">
    <property type="entry name" value="AB_hydrolase_fold"/>
</dbReference>
<protein>
    <submittedName>
        <fullName evidence="4">Acetylxylan esterase</fullName>
    </submittedName>
</protein>
<dbReference type="PANTHER" id="PTHR40111:SF1">
    <property type="entry name" value="CEPHALOSPORIN-C DEACETYLASE"/>
    <property type="match status" value="1"/>
</dbReference>
<evidence type="ECO:0000313" key="5">
    <source>
        <dbReference type="Proteomes" id="UP000245647"/>
    </source>
</evidence>
<keyword evidence="2" id="KW-0732">Signal</keyword>
<dbReference type="OrthoDB" id="3668964at2"/>
<dbReference type="Proteomes" id="UP000245647">
    <property type="component" value="Unassembled WGS sequence"/>
</dbReference>
<proteinExistence type="predicted"/>
<dbReference type="GO" id="GO:0052689">
    <property type="term" value="F:carboxylic ester hydrolase activity"/>
    <property type="evidence" value="ECO:0007669"/>
    <property type="project" value="TreeGrafter"/>
</dbReference>
<sequence>MKGRFFISLLLLIFSGRVSAQNAAAPVGLVDFVLSPDSENWLYPLNQNASVSILVLKYGLPLKGAVIDYEYGPEMFPVDKKGSLTLKQGTAKIDIGSCSKPGFRQLSVKTVYDGKVYRGAIKLGWEPEKIQPTVSMPADFMRFWNKETEGCRKVPLDPELTFLKEYSTPDVDVYLVKIHISQGGKAVYGYLCKPKGAGKYPVLFSPPGAGIKGIAPSVFYAKQGFISFTTEIHGISPLLDAATYKEISNAFGDYWYHHISNRDEYYYKDVYLGCVRSVDFLCSLPEFDGKNVVVTGGSQGGALSIVTAALNKRVTCLAAFYPALCDLTGYLHGRAGGWPHIFSPKNSPVTDRPENIKCLAYYDVVNFAKNISVPGFYSWGYNDNTCPPTSIYAAVNSIPVAKTVVITPITGHWRFEETNQQSVDWIRSQLKKLE</sequence>
<feature type="chain" id="PRO_5015675757" evidence="2">
    <location>
        <begin position="21"/>
        <end position="434"/>
    </location>
</feature>
<feature type="active site" description="Charge relay system" evidence="1">
    <location>
        <position position="298"/>
    </location>
</feature>
<evidence type="ECO:0000259" key="3">
    <source>
        <dbReference type="Pfam" id="PF05448"/>
    </source>
</evidence>
<evidence type="ECO:0000313" key="4">
    <source>
        <dbReference type="EMBL" id="PWG80844.1"/>
    </source>
</evidence>
<dbReference type="RefSeq" id="WP_109415700.1">
    <property type="nucleotide sequence ID" value="NZ_QEAS01000007.1"/>
</dbReference>
<dbReference type="PANTHER" id="PTHR40111">
    <property type="entry name" value="CEPHALOSPORIN-C DEACETYLASE"/>
    <property type="match status" value="1"/>
</dbReference>
<dbReference type="Gene3D" id="3.40.50.1820">
    <property type="entry name" value="alpha/beta hydrolase"/>
    <property type="match status" value="1"/>
</dbReference>
<feature type="active site" description="Charge relay system" evidence="1">
    <location>
        <position position="412"/>
    </location>
</feature>
<organism evidence="4 5">
    <name type="scientific">Pararcticibacter amylolyticus</name>
    <dbReference type="NCBI Taxonomy" id="2173175"/>
    <lineage>
        <taxon>Bacteria</taxon>
        <taxon>Pseudomonadati</taxon>
        <taxon>Bacteroidota</taxon>
        <taxon>Sphingobacteriia</taxon>
        <taxon>Sphingobacteriales</taxon>
        <taxon>Sphingobacteriaceae</taxon>
        <taxon>Pararcticibacter</taxon>
    </lineage>
</organism>
<feature type="signal peptide" evidence="2">
    <location>
        <begin position="1"/>
        <end position="20"/>
    </location>
</feature>
<feature type="active site" description="Charge relay system" evidence="1">
    <location>
        <position position="383"/>
    </location>
</feature>
<dbReference type="EMBL" id="QEAS01000007">
    <property type="protein sequence ID" value="PWG80844.1"/>
    <property type="molecule type" value="Genomic_DNA"/>
</dbReference>
<evidence type="ECO:0000256" key="1">
    <source>
        <dbReference type="PIRSR" id="PIRSR639069-1"/>
    </source>
</evidence>
<reference evidence="4 5" key="1">
    <citation type="submission" date="2018-04" db="EMBL/GenBank/DDBJ databases">
        <title>Pedobacter chongqingensis sp. nov., isolated from a rottenly hemp rope.</title>
        <authorList>
            <person name="Cai Y."/>
        </authorList>
    </citation>
    <scope>NUCLEOTIDE SEQUENCE [LARGE SCALE GENOMIC DNA]</scope>
    <source>
        <strain evidence="4 5">FJ4-8</strain>
    </source>
</reference>
<dbReference type="Pfam" id="PF05448">
    <property type="entry name" value="AXE1"/>
    <property type="match status" value="1"/>
</dbReference>
<keyword evidence="5" id="KW-1185">Reference proteome</keyword>
<evidence type="ECO:0000256" key="2">
    <source>
        <dbReference type="SAM" id="SignalP"/>
    </source>
</evidence>
<gene>
    <name evidence="4" type="ORF">DDR33_10340</name>
</gene>
<dbReference type="AlphaFoldDB" id="A0A2U2PHV5"/>